<sequence length="223" mass="26635">MWLRRRVFFVVMLTLVIISFVHFHRSQLLTSHDLKLVRNSKYPRRENMGMCPPKFGKITIFVTYDSASRQRMYEVAQRSLQCYVNSSNYTLLLVDLESDPRVLRTCGKHSIVFFRKHCAAALYLSETDWMLVLDADTGVVNPNHCIEEWIDERVDVILYERFFNWEIMAGNYLVKNSRFSSEFLREWAKYEFRLPDSWHGYDQGALMMILLEMLIPERIFFVF</sequence>
<dbReference type="Gene3D" id="3.90.550.10">
    <property type="entry name" value="Spore Coat Polysaccharide Biosynthesis Protein SpsA, Chain A"/>
    <property type="match status" value="1"/>
</dbReference>
<dbReference type="PANTHER" id="PTHR31562">
    <property type="entry name" value="PROTEIN CBG18972"/>
    <property type="match status" value="1"/>
</dbReference>
<evidence type="ECO:0008006" key="3">
    <source>
        <dbReference type="Google" id="ProtNLM"/>
    </source>
</evidence>
<dbReference type="Pfam" id="PF03314">
    <property type="entry name" value="DUF273"/>
    <property type="match status" value="1"/>
</dbReference>
<gene>
    <name evidence="1" type="primary">Necator_chrII.g7500</name>
    <name evidence="1" type="ORF">RB195_019706</name>
</gene>
<proteinExistence type="predicted"/>
<keyword evidence="2" id="KW-1185">Reference proteome</keyword>
<dbReference type="Proteomes" id="UP001303046">
    <property type="component" value="Unassembled WGS sequence"/>
</dbReference>
<dbReference type="SUPFAM" id="SSF53448">
    <property type="entry name" value="Nucleotide-diphospho-sugar transferases"/>
    <property type="match status" value="1"/>
</dbReference>
<accession>A0ABR1CHD2</accession>
<reference evidence="1 2" key="1">
    <citation type="submission" date="2023-08" db="EMBL/GenBank/DDBJ databases">
        <title>A Necator americanus chromosomal reference genome.</title>
        <authorList>
            <person name="Ilik V."/>
            <person name="Petrzelkova K.J."/>
            <person name="Pardy F."/>
            <person name="Fuh T."/>
            <person name="Niatou-Singa F.S."/>
            <person name="Gouil Q."/>
            <person name="Baker L."/>
            <person name="Ritchie M.E."/>
            <person name="Jex A.R."/>
            <person name="Gazzola D."/>
            <person name="Li H."/>
            <person name="Toshio Fujiwara R."/>
            <person name="Zhan B."/>
            <person name="Aroian R.V."/>
            <person name="Pafco B."/>
            <person name="Schwarz E.M."/>
        </authorList>
    </citation>
    <scope>NUCLEOTIDE SEQUENCE [LARGE SCALE GENOMIC DNA]</scope>
    <source>
        <strain evidence="1 2">Aroian</strain>
        <tissue evidence="1">Whole animal</tissue>
    </source>
</reference>
<dbReference type="InterPro" id="IPR004988">
    <property type="entry name" value="DUF273"/>
</dbReference>
<evidence type="ECO:0000313" key="1">
    <source>
        <dbReference type="EMBL" id="KAK6737172.1"/>
    </source>
</evidence>
<evidence type="ECO:0000313" key="2">
    <source>
        <dbReference type="Proteomes" id="UP001303046"/>
    </source>
</evidence>
<dbReference type="EMBL" id="JAVFWL010000002">
    <property type="protein sequence ID" value="KAK6737172.1"/>
    <property type="molecule type" value="Genomic_DNA"/>
</dbReference>
<organism evidence="1 2">
    <name type="scientific">Necator americanus</name>
    <name type="common">Human hookworm</name>
    <dbReference type="NCBI Taxonomy" id="51031"/>
    <lineage>
        <taxon>Eukaryota</taxon>
        <taxon>Metazoa</taxon>
        <taxon>Ecdysozoa</taxon>
        <taxon>Nematoda</taxon>
        <taxon>Chromadorea</taxon>
        <taxon>Rhabditida</taxon>
        <taxon>Rhabditina</taxon>
        <taxon>Rhabditomorpha</taxon>
        <taxon>Strongyloidea</taxon>
        <taxon>Ancylostomatidae</taxon>
        <taxon>Bunostominae</taxon>
        <taxon>Necator</taxon>
    </lineage>
</organism>
<comment type="caution">
    <text evidence="1">The sequence shown here is derived from an EMBL/GenBank/DDBJ whole genome shotgun (WGS) entry which is preliminary data.</text>
</comment>
<name>A0ABR1CHD2_NECAM</name>
<dbReference type="PANTHER" id="PTHR31562:SF8">
    <property type="entry name" value="ALPHA-1,6-MANNOSYLTRANSFERASE"/>
    <property type="match status" value="1"/>
</dbReference>
<protein>
    <recommendedName>
        <fullName evidence="3">Nucleotide-diphospho-sugar transferase domain-containing protein</fullName>
    </recommendedName>
</protein>
<dbReference type="InterPro" id="IPR029044">
    <property type="entry name" value="Nucleotide-diphossugar_trans"/>
</dbReference>